<dbReference type="AlphaFoldDB" id="A0A8H7RW65"/>
<protein>
    <submittedName>
        <fullName evidence="2">Uncharacterized protein</fullName>
    </submittedName>
</protein>
<feature type="region of interest" description="Disordered" evidence="1">
    <location>
        <begin position="48"/>
        <end position="83"/>
    </location>
</feature>
<gene>
    <name evidence="2" type="ORF">INT45_002392</name>
</gene>
<name>A0A8H7RW65_9FUNG</name>
<evidence type="ECO:0000256" key="1">
    <source>
        <dbReference type="SAM" id="MobiDB-lite"/>
    </source>
</evidence>
<organism evidence="2 3">
    <name type="scientific">Circinella minor</name>
    <dbReference type="NCBI Taxonomy" id="1195481"/>
    <lineage>
        <taxon>Eukaryota</taxon>
        <taxon>Fungi</taxon>
        <taxon>Fungi incertae sedis</taxon>
        <taxon>Mucoromycota</taxon>
        <taxon>Mucoromycotina</taxon>
        <taxon>Mucoromycetes</taxon>
        <taxon>Mucorales</taxon>
        <taxon>Lichtheimiaceae</taxon>
        <taxon>Circinella</taxon>
    </lineage>
</organism>
<comment type="caution">
    <text evidence="2">The sequence shown here is derived from an EMBL/GenBank/DDBJ whole genome shotgun (WGS) entry which is preliminary data.</text>
</comment>
<dbReference type="OrthoDB" id="2288259at2759"/>
<sequence length="275" mass="32300">MIVISREEAVCLFYAVPYNEENIRKYTKDHRQFRRWTIEINLEANKEVNEEDKEENEKKNKEQNKEVTEEQNKEINEDEDKETHDVVNTNNKIMLDPKSISYELRYLSMYDIMSEIQNYSLAFQDEPFSKFRVWCTSQKLKYLDAGVKRKHEELETRLSLRGIYVLKDHFKDALSEYIATLPERYKEYITDLKQDGYNILGYCRKSRTKEGNTNVVASLQSMIVGLKERSLAESVYVTVSCNSKTPISKRDLKKNKILDELSGVAGDAQGIQYLI</sequence>
<keyword evidence="3" id="KW-1185">Reference proteome</keyword>
<feature type="compositionally biased region" description="Basic and acidic residues" evidence="1">
    <location>
        <begin position="55"/>
        <end position="83"/>
    </location>
</feature>
<evidence type="ECO:0000313" key="3">
    <source>
        <dbReference type="Proteomes" id="UP000646827"/>
    </source>
</evidence>
<proteinExistence type="predicted"/>
<dbReference type="EMBL" id="JAEPRB010000276">
    <property type="protein sequence ID" value="KAG2217743.1"/>
    <property type="molecule type" value="Genomic_DNA"/>
</dbReference>
<dbReference type="Proteomes" id="UP000646827">
    <property type="component" value="Unassembled WGS sequence"/>
</dbReference>
<evidence type="ECO:0000313" key="2">
    <source>
        <dbReference type="EMBL" id="KAG2217743.1"/>
    </source>
</evidence>
<accession>A0A8H7RW65</accession>
<reference evidence="2 3" key="1">
    <citation type="submission" date="2020-12" db="EMBL/GenBank/DDBJ databases">
        <title>Metabolic potential, ecology and presence of endohyphal bacteria is reflected in genomic diversity of Mucoromycotina.</title>
        <authorList>
            <person name="Muszewska A."/>
            <person name="Okrasinska A."/>
            <person name="Steczkiewicz K."/>
            <person name="Drgas O."/>
            <person name="Orlowska M."/>
            <person name="Perlinska-Lenart U."/>
            <person name="Aleksandrzak-Piekarczyk T."/>
            <person name="Szatraj K."/>
            <person name="Zielenkiewicz U."/>
            <person name="Pilsyk S."/>
            <person name="Malc E."/>
            <person name="Mieczkowski P."/>
            <person name="Kruszewska J.S."/>
            <person name="Biernat P."/>
            <person name="Pawlowska J."/>
        </authorList>
    </citation>
    <scope>NUCLEOTIDE SEQUENCE [LARGE SCALE GENOMIC DNA]</scope>
    <source>
        <strain evidence="2 3">CBS 142.35</strain>
    </source>
</reference>